<evidence type="ECO:0000313" key="2">
    <source>
        <dbReference type="EMBL" id="RCU48680.1"/>
    </source>
</evidence>
<feature type="compositionally biased region" description="Basic and acidic residues" evidence="1">
    <location>
        <begin position="115"/>
        <end position="124"/>
    </location>
</feature>
<evidence type="ECO:0000313" key="3">
    <source>
        <dbReference type="Proteomes" id="UP000252189"/>
    </source>
</evidence>
<feature type="compositionally biased region" description="Basic residues" evidence="1">
    <location>
        <begin position="102"/>
        <end position="114"/>
    </location>
</feature>
<accession>A0A368NF03</accession>
<feature type="region of interest" description="Disordered" evidence="1">
    <location>
        <begin position="1"/>
        <end position="130"/>
    </location>
</feature>
<dbReference type="EMBL" id="QPHM01000001">
    <property type="protein sequence ID" value="RCU48680.1"/>
    <property type="molecule type" value="Genomic_DNA"/>
</dbReference>
<dbReference type="Proteomes" id="UP000252189">
    <property type="component" value="Unassembled WGS sequence"/>
</dbReference>
<dbReference type="Pfam" id="PF09920">
    <property type="entry name" value="DUF2150"/>
    <property type="match status" value="1"/>
</dbReference>
<gene>
    <name evidence="2" type="ORF">DU504_11140</name>
</gene>
<reference evidence="2 3" key="1">
    <citation type="submission" date="2018-07" db="EMBL/GenBank/DDBJ databases">
        <title>Genome sequences of Haloplanus salinus JCM 18368T.</title>
        <authorList>
            <person name="Kim Y.B."/>
            <person name="Roh S.W."/>
        </authorList>
    </citation>
    <scope>NUCLEOTIDE SEQUENCE [LARGE SCALE GENOMIC DNA]</scope>
    <source>
        <strain evidence="2 3">JCM 18368</strain>
    </source>
</reference>
<organism evidence="2 3">
    <name type="scientific">Haloplanus salinus</name>
    <dbReference type="NCBI Taxonomy" id="1126245"/>
    <lineage>
        <taxon>Archaea</taxon>
        <taxon>Methanobacteriati</taxon>
        <taxon>Methanobacteriota</taxon>
        <taxon>Stenosarchaea group</taxon>
        <taxon>Halobacteria</taxon>
        <taxon>Halobacteriales</taxon>
        <taxon>Haloferacaceae</taxon>
        <taxon>Haloplanus</taxon>
    </lineage>
</organism>
<feature type="compositionally biased region" description="Basic residues" evidence="1">
    <location>
        <begin position="8"/>
        <end position="25"/>
    </location>
</feature>
<proteinExistence type="predicted"/>
<comment type="caution">
    <text evidence="2">The sequence shown here is derived from an EMBL/GenBank/DDBJ whole genome shotgun (WGS) entry which is preliminary data.</text>
</comment>
<dbReference type="AlphaFoldDB" id="A0A368NF03"/>
<sequence length="195" mass="21748">MAGVGRRRESRHAHAQSHRRRTRPPRRTDAPPYRGRTGGNGHRRRPADAELRVVRRTQSAPQPEEPGAVGDSRRTRPGEYQRGVRAGRAGLQAGPPQPLGAPRHRRRRVRRRRSRAGEETDPGLRRPRNRYPICRFGSERRCGGAVAGGHVVDGDELDIAPVEDLEYGLVSEWIDGLDSLQSAMGDPEVVEEDEG</sequence>
<name>A0A368NF03_9EURY</name>
<evidence type="ECO:0000256" key="1">
    <source>
        <dbReference type="SAM" id="MobiDB-lite"/>
    </source>
</evidence>
<protein>
    <submittedName>
        <fullName evidence="2">DUF2150 family protein</fullName>
    </submittedName>
</protein>
<keyword evidence="3" id="KW-1185">Reference proteome</keyword>
<dbReference type="InterPro" id="IPR014518">
    <property type="entry name" value="UCP022079"/>
</dbReference>